<evidence type="ECO:0000313" key="10">
    <source>
        <dbReference type="EMBL" id="CAG8439012.1"/>
    </source>
</evidence>
<feature type="domain" description="Dynamin-type G" evidence="9">
    <location>
        <begin position="1879"/>
        <end position="2180"/>
    </location>
</feature>
<dbReference type="GO" id="GO:0006631">
    <property type="term" value="P:fatty acid metabolic process"/>
    <property type="evidence" value="ECO:0007669"/>
    <property type="project" value="UniProtKB-KW"/>
</dbReference>
<dbReference type="Gene3D" id="1.10.405.20">
    <property type="match status" value="1"/>
</dbReference>
<name>A0A9N8V5R9_FUNMO</name>
<keyword evidence="4" id="KW-0436">Ligase</keyword>
<dbReference type="SUPFAM" id="SSF47336">
    <property type="entry name" value="ACP-like"/>
    <property type="match status" value="2"/>
</dbReference>
<dbReference type="InterPro" id="IPR029058">
    <property type="entry name" value="AB_hydrolase_fold"/>
</dbReference>
<gene>
    <name evidence="10" type="ORF">FMOSSE_LOCUS650</name>
</gene>
<keyword evidence="2" id="KW-0596">Phosphopantetheine</keyword>
<dbReference type="SUPFAM" id="SSF53474">
    <property type="entry name" value="alpha/beta-Hydrolases"/>
    <property type="match status" value="1"/>
</dbReference>
<organism evidence="10 11">
    <name type="scientific">Funneliformis mosseae</name>
    <name type="common">Endomycorrhizal fungus</name>
    <name type="synonym">Glomus mosseae</name>
    <dbReference type="NCBI Taxonomy" id="27381"/>
    <lineage>
        <taxon>Eukaryota</taxon>
        <taxon>Fungi</taxon>
        <taxon>Fungi incertae sedis</taxon>
        <taxon>Mucoromycota</taxon>
        <taxon>Glomeromycotina</taxon>
        <taxon>Glomeromycetes</taxon>
        <taxon>Glomerales</taxon>
        <taxon>Glomeraceae</taxon>
        <taxon>Funneliformis</taxon>
    </lineage>
</organism>
<dbReference type="InterPro" id="IPR001401">
    <property type="entry name" value="Dynamin_GTPase"/>
</dbReference>
<dbReference type="InterPro" id="IPR036736">
    <property type="entry name" value="ACP-like_sf"/>
</dbReference>
<dbReference type="SMART" id="SM00823">
    <property type="entry name" value="PKS_PP"/>
    <property type="match status" value="2"/>
</dbReference>
<keyword evidence="5" id="KW-0276">Fatty acid metabolism</keyword>
<dbReference type="Gene3D" id="3.30.300.30">
    <property type="match status" value="1"/>
</dbReference>
<dbReference type="InterPro" id="IPR009081">
    <property type="entry name" value="PP-bd_ACP"/>
</dbReference>
<reference evidence="10" key="1">
    <citation type="submission" date="2021-06" db="EMBL/GenBank/DDBJ databases">
        <authorList>
            <person name="Kallberg Y."/>
            <person name="Tangrot J."/>
            <person name="Rosling A."/>
        </authorList>
    </citation>
    <scope>NUCLEOTIDE SEQUENCE</scope>
    <source>
        <strain evidence="10">87-6 pot B 2015</strain>
    </source>
</reference>
<dbReference type="InterPro" id="IPR006162">
    <property type="entry name" value="Ppantetheine_attach_site"/>
</dbReference>
<dbReference type="PROSITE" id="PS51718">
    <property type="entry name" value="G_DYNAMIN_2"/>
    <property type="match status" value="1"/>
</dbReference>
<dbReference type="Gene3D" id="3.30.70.1990">
    <property type="match status" value="1"/>
</dbReference>
<comment type="caution">
    <text evidence="10">The sequence shown here is derived from an EMBL/GenBank/DDBJ whole genome shotgun (WGS) entry which is preliminary data.</text>
</comment>
<dbReference type="PROSITE" id="PS00012">
    <property type="entry name" value="PHOSPHOPANTETHEINE"/>
    <property type="match status" value="2"/>
</dbReference>
<dbReference type="Gene3D" id="1.10.1200.10">
    <property type="entry name" value="ACP-like"/>
    <property type="match status" value="2"/>
</dbReference>
<evidence type="ECO:0000259" key="8">
    <source>
        <dbReference type="PROSITE" id="PS50075"/>
    </source>
</evidence>
<dbReference type="Gene3D" id="3.50.50.60">
    <property type="entry name" value="FAD/NAD(P)-binding domain"/>
    <property type="match status" value="1"/>
</dbReference>
<dbReference type="InterPro" id="IPR000873">
    <property type="entry name" value="AMP-dep_synth/lig_dom"/>
</dbReference>
<dbReference type="Proteomes" id="UP000789375">
    <property type="component" value="Unassembled WGS sequence"/>
</dbReference>
<dbReference type="InterPro" id="IPR022812">
    <property type="entry name" value="Dynamin"/>
</dbReference>
<dbReference type="InterPro" id="IPR020845">
    <property type="entry name" value="AMP-binding_CS"/>
</dbReference>
<dbReference type="InterPro" id="IPR045063">
    <property type="entry name" value="Dynamin_N"/>
</dbReference>
<sequence>MSSFTTIPQFTQPISKTSPIGIIGAGPAGISIAYNLRKEGYKNITILESSSHIAGKSATFYHENKGYDVGALMVGHNYTNIKALASELDCPLETFCGRALDIDNNTYYVDNTDKIGIYSKLLPNLNHYLEEKQSFLDISRPGHGQLSECELYAPITQFLKDRDMPYLKDAWSLAYTSAGYGYVEDDIPAAYFLKFIENSENTISYFKNGFQDFWSKMAEKLNVICNAKVISVDRSLKNQNLGPILVTIQNSLRDFSQTLAFDHIIIATNPRQTEQFLLPTPVEKDLFSKIITFEFYTIIATVKNLPTKVGMTTIPKFCSDKRYVGHITAYYCAYDGVPTYIFYAYGNKEIGPEKVTEMVKQDIIDMGGDLEEIHYNKRWDFFPHVSSLEMARGFYSKVENMQGQNGTFYVGGWLDFELTENCVSYSRDLVRRFFNLSNNPEKSAHLPIQSQIEIKPASTLNWGMVLRLAAKRFPNKIAFTWVDVNIREEATISYAQLYKQARSVAHYLRNKAGHKVGDPILLCYAPGLKFLPILFGCMLAGIIAVPIAPPNLATAEKDIARFKYLAQTTGAKLVFSDRNYMNYTRLYAAGSFIGIGKKVDWPEDLTWVEGESIISSSELFDEKLIETVGCENVAVLQFSSGSTGDPKGVMLTHKNLLHNVDLMQNEINLDEDSTIAFWVPQFHDLGLIGGFLNTIRGGCQSVVMSPLTFLQNPASWLQMITNYQATFTAAPNFAYELVARKCEDKIIGKLDFTSLRGAFNGAEPVRWSTLKSFAKKFGPAGFKLSTFKCLYGLAEHCAYSVGFRNKHDIPTVIDIDPDLLREGRVKIQSGRQENNIVSTGVPNLAMQVEVRVVDQETSQLCSPNVIGEVWVSSPSVGKGYYGKKEISEDTFNAKLGNNDHGNWVTDSGSFLRTGDLGFLHNGELFITGRQKDVIIINGKNHYPQDIELTVQQCHNDIRPGCICAINHSDAENGTESLVVLVEIRQQKVIQQETLQEICDCISRAVPGIHGLPCQRIVLLKQHSLPKTTSGKLQRSKAKDMLFGGLMDKKILINIGEESNEVPSKSRSRNVKFCPQAPIVDLKSIERKICVHVHRISKLAAKKPVSEIDIQANLITSYGFDSLGAVQLTACLKEEFGIEVAPALLMDLPTISGLAGHVLKQLPPPSNIASHVHAISKVAGKIPKNQLNVNANLITDYGFDSLAAVQLTASMKQSFGVEIAPALLYDVHTIADLSGHVKKLLPKIKKKQKIRSVTSKISQKVITIEDDGKEAPIVVPLAPKNVVNKHNAPLYCIHPLLGNVASYVFLAKNLGISRPVYGIQAPSDVEADIKTLARRYVRAIQLHQQTQPYYLCGYSYGGLLAWEMARILQELGAKVGGLYLIDAPAPLQKSVSRISLDGEEPHLLWKDEIEKLLNDVDSQWMIRSENEDPAKIEVFKRQVGTLIASMYAYTSDLTTIESVQQFPIHYWRAKDYAGKTSSLLLDHPLFHEPNFGWEHYRGEIIFHRSIPGHHYNVLREETSGRLARELETNMPNQSRRGSMDLRPLMLEKLATSSRKSSTFPLFRSNSKSKNMAELVMNTQVPLPIVLVVLLFLIFTVTVTHLKQKSIVAVHHVPTLASLLGKILPNTTILYQDDFFKNDDEIPTDPVTKLPNWDCQGAIDFDSFVKTLRHLRKTGILPPTFVSKESKNNRNEVGSAEINNLVNELSERVMNLLKENGEKKDEWSFLFVDGFLLYVDQDVINELDIKLFVKTKREILKRRREARSGYVTIEGFWEDPPNYFENIVWPNYVQANKHILMQSGDLEKDENLVSKIINDDLIILESDDVSMLTKNIETSVMKVLDHIKKKIIKENHVLISETPSARDYIDIMVEIKKLGLFSNFEEHTPTIVVFGDQSSGKSSVLHRLTGGLPIPRGSTKCTATPFEIRMLQSEESVSKVSLRYIEDKNRKTVVSKEVEFCNLLGLSESEVEAKLREAQRYVQNPSITDIKNGRLPPTDSDELAFTKNAVCVTISEPDQSYSLSMVDLPGIVRNHEEHENFVLSLVKEYIKKESAILLPIFQATSDIATQCAWRLAREADPSGKRTVGVLTKIDRIIDYSHDDEKHVELATLVKGKGEHQITNGVYIIRNPTIGDSHNPDELEAITIRTLKQHKIWREVPANRFGLQNLINKLSELQGQAHERSWPHIRPLLEECRDDFEEKLRSLPHKPGGNPIIRFLELIGSFDKLFTSHANAEHMDHRLYRGQQWNFGQFDQALLNTRPIYKLTFDGEVKNTETFDPIRPGALQYRGWTKNLRDEITADNWGELNKKDENDYIWNLEQLCEVVQGSQGGQLNLDDSSQKLIEEIKSSRISTEMPSTATLSMMLIIKNQYLDKLIGVVPKFEDSTNQTILRATVVPRVVEYYLVHQFAIRLGMHLRQHFRLLGSDPEPSESPENPEHIDLKNLLGEDPLCAKNREEWENNSAVLSSIIDRVRKASVRNHQGTTNGHRRSRR</sequence>
<dbReference type="PRINTS" id="PR00195">
    <property type="entry name" value="DYNAMIN"/>
</dbReference>
<dbReference type="SMART" id="SM00053">
    <property type="entry name" value="DYNc"/>
    <property type="match status" value="1"/>
</dbReference>
<dbReference type="Pfam" id="PF00501">
    <property type="entry name" value="AMP-binding"/>
    <property type="match status" value="1"/>
</dbReference>
<keyword evidence="11" id="KW-1185">Reference proteome</keyword>
<accession>A0A9N8V5R9</accession>
<dbReference type="PROSITE" id="PS50075">
    <property type="entry name" value="CARRIER"/>
    <property type="match status" value="2"/>
</dbReference>
<dbReference type="InterPro" id="IPR025110">
    <property type="entry name" value="AMP-bd_C"/>
</dbReference>
<evidence type="ECO:0000259" key="9">
    <source>
        <dbReference type="PROSITE" id="PS51718"/>
    </source>
</evidence>
<dbReference type="FunFam" id="3.40.50.12780:FF:000013">
    <property type="entry name" value="Long-chain-fatty-acid--AMP ligase FadD32"/>
    <property type="match status" value="1"/>
</dbReference>
<feature type="coiled-coil region" evidence="7">
    <location>
        <begin position="1693"/>
        <end position="1720"/>
    </location>
</feature>
<feature type="domain" description="Carrier" evidence="8">
    <location>
        <begin position="1165"/>
        <end position="1240"/>
    </location>
</feature>
<dbReference type="GO" id="GO:0016491">
    <property type="term" value="F:oxidoreductase activity"/>
    <property type="evidence" value="ECO:0007669"/>
    <property type="project" value="InterPro"/>
</dbReference>
<protein>
    <submittedName>
        <fullName evidence="10">9917_t:CDS:1</fullName>
    </submittedName>
</protein>
<dbReference type="SUPFAM" id="SSF51905">
    <property type="entry name" value="FAD/NAD(P)-binding domain"/>
    <property type="match status" value="1"/>
</dbReference>
<dbReference type="SUPFAM" id="SSF52540">
    <property type="entry name" value="P-loop containing nucleoside triphosphate hydrolases"/>
    <property type="match status" value="2"/>
</dbReference>
<dbReference type="Pfam" id="PF00350">
    <property type="entry name" value="Dynamin_N"/>
    <property type="match status" value="1"/>
</dbReference>
<evidence type="ECO:0000256" key="6">
    <source>
        <dbReference type="ARBA" id="ARBA00023098"/>
    </source>
</evidence>
<dbReference type="InterPro" id="IPR030381">
    <property type="entry name" value="G_DYNAMIN_dom"/>
</dbReference>
<dbReference type="InterPro" id="IPR002937">
    <property type="entry name" value="Amino_oxidase"/>
</dbReference>
<dbReference type="Gene3D" id="3.40.50.300">
    <property type="entry name" value="P-loop containing nucleotide triphosphate hydrolases"/>
    <property type="match status" value="2"/>
</dbReference>
<evidence type="ECO:0000256" key="7">
    <source>
        <dbReference type="SAM" id="Coils"/>
    </source>
</evidence>
<dbReference type="InterPro" id="IPR001031">
    <property type="entry name" value="Thioesterase"/>
</dbReference>
<feature type="domain" description="Carrier" evidence="8">
    <location>
        <begin position="1079"/>
        <end position="1161"/>
    </location>
</feature>
<dbReference type="Pfam" id="PF00550">
    <property type="entry name" value="PP-binding"/>
    <property type="match status" value="2"/>
</dbReference>
<proteinExistence type="inferred from homology"/>
<dbReference type="InterPro" id="IPR040097">
    <property type="entry name" value="FAAL/FAAC"/>
</dbReference>
<dbReference type="PROSITE" id="PS00455">
    <property type="entry name" value="AMP_BINDING"/>
    <property type="match status" value="1"/>
</dbReference>
<dbReference type="Gene3D" id="3.40.50.1820">
    <property type="entry name" value="alpha/beta hydrolase"/>
    <property type="match status" value="1"/>
</dbReference>
<evidence type="ECO:0000256" key="2">
    <source>
        <dbReference type="ARBA" id="ARBA00022450"/>
    </source>
</evidence>
<evidence type="ECO:0000256" key="5">
    <source>
        <dbReference type="ARBA" id="ARBA00022832"/>
    </source>
</evidence>
<dbReference type="GO" id="GO:0031177">
    <property type="term" value="F:phosphopantetheine binding"/>
    <property type="evidence" value="ECO:0007669"/>
    <property type="project" value="InterPro"/>
</dbReference>
<keyword evidence="3" id="KW-0597">Phosphoprotein</keyword>
<dbReference type="EMBL" id="CAJVPP010000065">
    <property type="protein sequence ID" value="CAG8439012.1"/>
    <property type="molecule type" value="Genomic_DNA"/>
</dbReference>
<dbReference type="SUPFAM" id="SSF56801">
    <property type="entry name" value="Acetyl-CoA synthetase-like"/>
    <property type="match status" value="1"/>
</dbReference>
<comment type="similarity">
    <text evidence="1">Belongs to the ATP-dependent AMP-binding enzyme family.</text>
</comment>
<evidence type="ECO:0000256" key="1">
    <source>
        <dbReference type="ARBA" id="ARBA00006432"/>
    </source>
</evidence>
<dbReference type="Gene3D" id="3.40.50.12780">
    <property type="entry name" value="N-terminal domain of ligase-like"/>
    <property type="match status" value="1"/>
</dbReference>
<dbReference type="Pfam" id="PF23024">
    <property type="entry name" value="AMP-dom_DIP2-like"/>
    <property type="match status" value="1"/>
</dbReference>
<dbReference type="InterPro" id="IPR020806">
    <property type="entry name" value="PKS_PP-bd"/>
</dbReference>
<dbReference type="PANTHER" id="PTHR22754:SF32">
    <property type="entry name" value="DISCO-INTERACTING PROTEIN 2"/>
    <property type="match status" value="1"/>
</dbReference>
<dbReference type="GO" id="GO:0003924">
    <property type="term" value="F:GTPase activity"/>
    <property type="evidence" value="ECO:0007669"/>
    <property type="project" value="InterPro"/>
</dbReference>
<dbReference type="Pfam" id="PF00975">
    <property type="entry name" value="Thioesterase"/>
    <property type="match status" value="1"/>
</dbReference>
<dbReference type="GO" id="GO:0005525">
    <property type="term" value="F:GTP binding"/>
    <property type="evidence" value="ECO:0007669"/>
    <property type="project" value="InterPro"/>
</dbReference>
<keyword evidence="7" id="KW-0175">Coiled coil</keyword>
<evidence type="ECO:0000256" key="4">
    <source>
        <dbReference type="ARBA" id="ARBA00022598"/>
    </source>
</evidence>
<dbReference type="InterPro" id="IPR036188">
    <property type="entry name" value="FAD/NAD-bd_sf"/>
</dbReference>
<dbReference type="GO" id="GO:0008610">
    <property type="term" value="P:lipid biosynthetic process"/>
    <property type="evidence" value="ECO:0007669"/>
    <property type="project" value="InterPro"/>
</dbReference>
<dbReference type="CDD" id="cd02024">
    <property type="entry name" value="NRK1"/>
    <property type="match status" value="1"/>
</dbReference>
<dbReference type="InterPro" id="IPR027417">
    <property type="entry name" value="P-loop_NTPase"/>
</dbReference>
<dbReference type="PANTHER" id="PTHR22754">
    <property type="entry name" value="DISCO-INTERACTING PROTEIN 2 DIP2 -RELATED"/>
    <property type="match status" value="1"/>
</dbReference>
<evidence type="ECO:0000313" key="11">
    <source>
        <dbReference type="Proteomes" id="UP000789375"/>
    </source>
</evidence>
<dbReference type="InterPro" id="IPR042099">
    <property type="entry name" value="ANL_N_sf"/>
</dbReference>
<evidence type="ECO:0000256" key="3">
    <source>
        <dbReference type="ARBA" id="ARBA00022553"/>
    </source>
</evidence>
<dbReference type="Pfam" id="PF01593">
    <property type="entry name" value="Amino_oxidase"/>
    <property type="match status" value="1"/>
</dbReference>
<dbReference type="InterPro" id="IPR045851">
    <property type="entry name" value="AMP-bd_C_sf"/>
</dbReference>
<keyword evidence="6" id="KW-0443">Lipid metabolism</keyword>
<dbReference type="CDD" id="cd05931">
    <property type="entry name" value="FAAL"/>
    <property type="match status" value="1"/>
</dbReference>
<dbReference type="GO" id="GO:0016874">
    <property type="term" value="F:ligase activity"/>
    <property type="evidence" value="ECO:0007669"/>
    <property type="project" value="UniProtKB-KW"/>
</dbReference>